<evidence type="ECO:0000256" key="6">
    <source>
        <dbReference type="ARBA" id="ARBA00022771"/>
    </source>
</evidence>
<protein>
    <recommendedName>
        <fullName evidence="14">C2H2-type domain-containing protein</fullName>
    </recommendedName>
</protein>
<keyword evidence="6 12" id="KW-0863">Zinc-finger</keyword>
<dbReference type="InterPro" id="IPR050331">
    <property type="entry name" value="Zinc_finger"/>
</dbReference>
<keyword evidence="7" id="KW-0862">Zinc</keyword>
<keyword evidence="9" id="KW-0238">DNA-binding</keyword>
<evidence type="ECO:0000256" key="5">
    <source>
        <dbReference type="ARBA" id="ARBA00022737"/>
    </source>
</evidence>
<dbReference type="Gene3D" id="3.30.160.60">
    <property type="entry name" value="Classic Zinc Finger"/>
    <property type="match status" value="5"/>
</dbReference>
<dbReference type="InterPro" id="IPR036236">
    <property type="entry name" value="Znf_C2H2_sf"/>
</dbReference>
<dbReference type="SUPFAM" id="SSF57667">
    <property type="entry name" value="beta-beta-alpha zinc fingers"/>
    <property type="match status" value="3"/>
</dbReference>
<dbReference type="EMBL" id="MU827357">
    <property type="protein sequence ID" value="KAJ7351736.1"/>
    <property type="molecule type" value="Genomic_DNA"/>
</dbReference>
<dbReference type="FunFam" id="3.30.160.60:FF:000358">
    <property type="entry name" value="zinc finger protein 24"/>
    <property type="match status" value="1"/>
</dbReference>
<feature type="compositionally biased region" description="Basic and acidic residues" evidence="13">
    <location>
        <begin position="200"/>
        <end position="215"/>
    </location>
</feature>
<dbReference type="FunFam" id="3.30.160.60:FF:000226">
    <property type="entry name" value="Zinc finger protein 236 variant"/>
    <property type="match status" value="1"/>
</dbReference>
<gene>
    <name evidence="15" type="ORF">OS493_035802</name>
</gene>
<comment type="subcellular location">
    <subcellularLocation>
        <location evidence="2">Nucleus</location>
    </subcellularLocation>
</comment>
<keyword evidence="4" id="KW-0479">Metal-binding</keyword>
<evidence type="ECO:0000256" key="11">
    <source>
        <dbReference type="ARBA" id="ARBA00023242"/>
    </source>
</evidence>
<sequence length="712" mass="77932">MADKKDKPGNPAFNMNAMNTGMLGFAIPMPFPVFTPQVMPMRMMPPLWPPNNAFMQQYMEAISNGMAQAMGQSTVNGKEPSVKTALSNGNDISVGSSSTSTTSVTSSAAENASIGSDMTQVLTDYGKLQGNNLPQFPNLFPFGGFVPFGSYFPYFSAPMNGFANKQDKDNDAHPTEETQTKNLETNAASESIEVNEESLQSDHRLKSVKSSEKIPQDTPVKNSCLDDVNDYNNSQEMDVAEILINFMPVPVISGVKQVSGNSTEKVSGHGVTACSKSVIKENVYVSTSNAAAVKDALPGSAPAVESASSSNTTSAKTVSSSACETVIKDASPSSIAAINDLTEKLPIKESCKLQPNVNKPPQHGLAMQYNNNYIVDDDVAMIESSRQKHDVKVSNPVTSNAVVFLVSSQQPKEAQGAQSSVIAYVKSESRSDTAMPSEFIENRSVGLIELAPKSVEYQQGSFSDDENAIPTVDDLLKGDTGSDKSTYKCEVCAQLFRSSLGLQKHLEFHTDDGQHYTCTICFQPFKEAKSLEDHIALHMRKRPHKCTFCPKAFRDPGSLQKHVRVHTGEKPYKCTSCYQSFAEYSSLRKHLRVHTGEQPYRCQYCSKAFSISGNLQRHVLIHTGERPYKCSFCPKAFNNPSHLRRHVKNLHFKGEGTTGVVEDMISALHGEVSTHIKKPLTAEELKCQEGIETMEHAEHISREDGQMTINLN</sequence>
<accession>A0A9W9YIA7</accession>
<proteinExistence type="inferred from homology"/>
<dbReference type="PANTHER" id="PTHR16515">
    <property type="entry name" value="PR DOMAIN ZINC FINGER PROTEIN"/>
    <property type="match status" value="1"/>
</dbReference>
<dbReference type="PROSITE" id="PS00028">
    <property type="entry name" value="ZINC_FINGER_C2H2_1"/>
    <property type="match status" value="6"/>
</dbReference>
<feature type="domain" description="C2H2-type" evidence="14">
    <location>
        <begin position="544"/>
        <end position="571"/>
    </location>
</feature>
<dbReference type="FunFam" id="3.30.160.60:FF:001485">
    <property type="entry name" value="Krueppel-related zinc finger protein"/>
    <property type="match status" value="1"/>
</dbReference>
<dbReference type="GO" id="GO:0010468">
    <property type="term" value="P:regulation of gene expression"/>
    <property type="evidence" value="ECO:0007669"/>
    <property type="project" value="TreeGrafter"/>
</dbReference>
<feature type="compositionally biased region" description="Low complexity" evidence="13">
    <location>
        <begin position="93"/>
        <end position="105"/>
    </location>
</feature>
<feature type="domain" description="C2H2-type" evidence="14">
    <location>
        <begin position="572"/>
        <end position="599"/>
    </location>
</feature>
<evidence type="ECO:0000256" key="7">
    <source>
        <dbReference type="ARBA" id="ARBA00022833"/>
    </source>
</evidence>
<evidence type="ECO:0000256" key="1">
    <source>
        <dbReference type="ARBA" id="ARBA00003767"/>
    </source>
</evidence>
<evidence type="ECO:0000256" key="8">
    <source>
        <dbReference type="ARBA" id="ARBA00023015"/>
    </source>
</evidence>
<evidence type="ECO:0000256" key="4">
    <source>
        <dbReference type="ARBA" id="ARBA00022723"/>
    </source>
</evidence>
<evidence type="ECO:0000256" key="10">
    <source>
        <dbReference type="ARBA" id="ARBA00023163"/>
    </source>
</evidence>
<reference evidence="15" key="1">
    <citation type="submission" date="2023-01" db="EMBL/GenBank/DDBJ databases">
        <title>Genome assembly of the deep-sea coral Lophelia pertusa.</title>
        <authorList>
            <person name="Herrera S."/>
            <person name="Cordes E."/>
        </authorList>
    </citation>
    <scope>NUCLEOTIDE SEQUENCE</scope>
    <source>
        <strain evidence="15">USNM1676648</strain>
        <tissue evidence="15">Polyp</tissue>
    </source>
</reference>
<feature type="domain" description="C2H2-type" evidence="14">
    <location>
        <begin position="600"/>
        <end position="627"/>
    </location>
</feature>
<dbReference type="PROSITE" id="PS50157">
    <property type="entry name" value="ZINC_FINGER_C2H2_2"/>
    <property type="match status" value="6"/>
</dbReference>
<evidence type="ECO:0000256" key="13">
    <source>
        <dbReference type="SAM" id="MobiDB-lite"/>
    </source>
</evidence>
<evidence type="ECO:0000256" key="2">
    <source>
        <dbReference type="ARBA" id="ARBA00004123"/>
    </source>
</evidence>
<evidence type="ECO:0000256" key="9">
    <source>
        <dbReference type="ARBA" id="ARBA00023125"/>
    </source>
</evidence>
<feature type="domain" description="C2H2-type" evidence="14">
    <location>
        <begin position="516"/>
        <end position="543"/>
    </location>
</feature>
<comment type="similarity">
    <text evidence="3">Belongs to the krueppel C2H2-type zinc-finger protein family.</text>
</comment>
<dbReference type="FunFam" id="3.30.160.60:FF:002343">
    <property type="entry name" value="Zinc finger protein 33A"/>
    <property type="match status" value="1"/>
</dbReference>
<keyword evidence="11" id="KW-0539">Nucleus</keyword>
<dbReference type="GO" id="GO:0008270">
    <property type="term" value="F:zinc ion binding"/>
    <property type="evidence" value="ECO:0007669"/>
    <property type="project" value="UniProtKB-KW"/>
</dbReference>
<dbReference type="GO" id="GO:0005634">
    <property type="term" value="C:nucleus"/>
    <property type="evidence" value="ECO:0007669"/>
    <property type="project" value="UniProtKB-SubCell"/>
</dbReference>
<feature type="region of interest" description="Disordered" evidence="13">
    <location>
        <begin position="76"/>
        <end position="105"/>
    </location>
</feature>
<feature type="domain" description="C2H2-type" evidence="14">
    <location>
        <begin position="487"/>
        <end position="514"/>
    </location>
</feature>
<comment type="caution">
    <text evidence="15">The sequence shown here is derived from an EMBL/GenBank/DDBJ whole genome shotgun (WGS) entry which is preliminary data.</text>
</comment>
<dbReference type="Pfam" id="PF00096">
    <property type="entry name" value="zf-C2H2"/>
    <property type="match status" value="4"/>
</dbReference>
<evidence type="ECO:0000256" key="3">
    <source>
        <dbReference type="ARBA" id="ARBA00006991"/>
    </source>
</evidence>
<feature type="compositionally biased region" description="Basic and acidic residues" evidence="13">
    <location>
        <begin position="165"/>
        <end position="179"/>
    </location>
</feature>
<feature type="domain" description="C2H2-type" evidence="14">
    <location>
        <begin position="628"/>
        <end position="651"/>
    </location>
</feature>
<evidence type="ECO:0000313" key="15">
    <source>
        <dbReference type="EMBL" id="KAJ7351736.1"/>
    </source>
</evidence>
<dbReference type="SMART" id="SM00355">
    <property type="entry name" value="ZnF_C2H2"/>
    <property type="match status" value="6"/>
</dbReference>
<feature type="region of interest" description="Disordered" evidence="13">
    <location>
        <begin position="165"/>
        <end position="227"/>
    </location>
</feature>
<dbReference type="Proteomes" id="UP001163046">
    <property type="component" value="Unassembled WGS sequence"/>
</dbReference>
<dbReference type="OrthoDB" id="6155966at2759"/>
<organism evidence="15 16">
    <name type="scientific">Desmophyllum pertusum</name>
    <dbReference type="NCBI Taxonomy" id="174260"/>
    <lineage>
        <taxon>Eukaryota</taxon>
        <taxon>Metazoa</taxon>
        <taxon>Cnidaria</taxon>
        <taxon>Anthozoa</taxon>
        <taxon>Hexacorallia</taxon>
        <taxon>Scleractinia</taxon>
        <taxon>Caryophylliina</taxon>
        <taxon>Caryophylliidae</taxon>
        <taxon>Desmophyllum</taxon>
    </lineage>
</organism>
<evidence type="ECO:0000259" key="14">
    <source>
        <dbReference type="PROSITE" id="PS50157"/>
    </source>
</evidence>
<dbReference type="AlphaFoldDB" id="A0A9W9YIA7"/>
<evidence type="ECO:0000313" key="16">
    <source>
        <dbReference type="Proteomes" id="UP001163046"/>
    </source>
</evidence>
<name>A0A9W9YIA7_9CNID</name>
<feature type="compositionally biased region" description="Polar residues" evidence="13">
    <location>
        <begin position="180"/>
        <end position="189"/>
    </location>
</feature>
<comment type="function">
    <text evidence="1">May be involved in transcriptional regulation.</text>
</comment>
<keyword evidence="5" id="KW-0677">Repeat</keyword>
<keyword evidence="10" id="KW-0804">Transcription</keyword>
<keyword evidence="16" id="KW-1185">Reference proteome</keyword>
<dbReference type="GO" id="GO:0003677">
    <property type="term" value="F:DNA binding"/>
    <property type="evidence" value="ECO:0007669"/>
    <property type="project" value="UniProtKB-KW"/>
</dbReference>
<dbReference type="PANTHER" id="PTHR16515:SF49">
    <property type="entry name" value="GASTRULA ZINC FINGER PROTEIN XLCGF49.1-LIKE-RELATED"/>
    <property type="match status" value="1"/>
</dbReference>
<evidence type="ECO:0000256" key="12">
    <source>
        <dbReference type="PROSITE-ProRule" id="PRU00042"/>
    </source>
</evidence>
<keyword evidence="8" id="KW-0805">Transcription regulation</keyword>
<dbReference type="InterPro" id="IPR013087">
    <property type="entry name" value="Znf_C2H2_type"/>
</dbReference>